<evidence type="ECO:0000256" key="1">
    <source>
        <dbReference type="ARBA" id="ARBA00006395"/>
    </source>
</evidence>
<dbReference type="PANTHER" id="PTHR14790">
    <property type="entry name" value="RECQ-MEDIATED GENOME INSTABILITY PROTEIN 1 RMI1"/>
    <property type="match status" value="1"/>
</dbReference>
<dbReference type="Pfam" id="PF16099">
    <property type="entry name" value="RMI1_C"/>
    <property type="match status" value="1"/>
</dbReference>
<dbReference type="GO" id="GO:0016604">
    <property type="term" value="C:nuclear body"/>
    <property type="evidence" value="ECO:0000318"/>
    <property type="project" value="GO_Central"/>
</dbReference>
<dbReference type="InterPro" id="IPR042470">
    <property type="entry name" value="RMI1_N_C_sf"/>
</dbReference>
<proteinExistence type="inferred from homology"/>
<dbReference type="Gene3D" id="2.40.50.770">
    <property type="entry name" value="RecQ-mediated genome instability protein Rmi1, C-terminal domain"/>
    <property type="match status" value="1"/>
</dbReference>
<dbReference type="GO" id="GO:0000724">
    <property type="term" value="P:double-strand break repair via homologous recombination"/>
    <property type="evidence" value="ECO:0000318"/>
    <property type="project" value="GO_Central"/>
</dbReference>
<feature type="compositionally biased region" description="Low complexity" evidence="3">
    <location>
        <begin position="20"/>
        <end position="36"/>
    </location>
</feature>
<evidence type="ECO:0000256" key="3">
    <source>
        <dbReference type="SAM" id="MobiDB-lite"/>
    </source>
</evidence>
<evidence type="ECO:0000256" key="2">
    <source>
        <dbReference type="ARBA" id="ARBA00018987"/>
    </source>
</evidence>
<evidence type="ECO:0000259" key="4">
    <source>
        <dbReference type="Pfam" id="PF08585"/>
    </source>
</evidence>
<feature type="region of interest" description="Disordered" evidence="3">
    <location>
        <begin position="398"/>
        <end position="418"/>
    </location>
</feature>
<dbReference type="InterPro" id="IPR049363">
    <property type="entry name" value="RMI1_N"/>
</dbReference>
<dbReference type="RefSeq" id="XP_021865925.2">
    <property type="nucleotide sequence ID" value="XM_022010233.2"/>
</dbReference>
<feature type="compositionally biased region" description="Low complexity" evidence="3">
    <location>
        <begin position="75"/>
        <end position="101"/>
    </location>
</feature>
<dbReference type="GO" id="GO:0031422">
    <property type="term" value="C:RecQ family helicase-topoisomerase III complex"/>
    <property type="evidence" value="ECO:0000318"/>
    <property type="project" value="GO_Central"/>
</dbReference>
<dbReference type="Pfam" id="PF21000">
    <property type="entry name" value="RMI1_N_N"/>
    <property type="match status" value="1"/>
</dbReference>
<evidence type="ECO:0000313" key="7">
    <source>
        <dbReference type="Proteomes" id="UP000813463"/>
    </source>
</evidence>
<feature type="domain" description="RecQ mediated genome instability protein 1 OB-fold" evidence="4">
    <location>
        <begin position="196"/>
        <end position="307"/>
    </location>
</feature>
<feature type="region of interest" description="Disordered" evidence="3">
    <location>
        <begin position="1"/>
        <end position="105"/>
    </location>
</feature>
<sequence length="682" mass="75501">MSRRRLLTVYTSSDDDEDGQQPPQHENPNPHQAPQQSPQAGEQNAVFDEVMAVQGEEEEEDIEIPSPNPIPRMESVTLNSSRSTSISTSTTNITTTPTAPVSEPPLLISDEDFMDVFDNLSPPQVVTATFVASDCLVNDNLRKMGLNLRREWLDSCKLGLQNTVPGFSNFDVETKAKLCFGQFLCSDMNYTGAGLLPANVHQLHLVDLAGPFVLQVDEVINISCPLRERYKNAHPGNKRCLKLSMTDGIQRVFGMEYRPIKSLEALAPSGFKVVIRDVNVRRGILMLVPEVLEILGGSVEELEAARQRLVHDVNKPPRGKRTRSGIAPPLSTRATRAAWALNGVSNEGTPPNDANDVPGNTAYSMLRAATQFRENSLGVDPSSRMRQVPLARRVISELPTPGRNDQHSLSRDSAQNHISRETVQRYNNAEATVLSTSRETIEPFNGRGSSEHFVRRGTAHSSISVDAYKFPTVTEASEQAPVREHTELNPVSATAVENEDALMQYYMEPPFILSGERKFPFIYFASLSAQWEAVKENKPSVQGKIKCIFTGVKRFRYKGRSTFELLAYAEDGSLISEIYIHHNALQKAIGYSPEEVNAALSSSDDKVVIDMKSTLSQFQVFLMNFEGTMLVEMNKTSDIPVALEMNQDCSASDAMLLLKRLKPVSSSPMCQNGQLDVINLSP</sequence>
<gene>
    <name evidence="8" type="primary">LOC110804633</name>
</gene>
<evidence type="ECO:0000259" key="5">
    <source>
        <dbReference type="Pfam" id="PF16099"/>
    </source>
</evidence>
<keyword evidence="7" id="KW-1185">Reference proteome</keyword>
<feature type="domain" description="RMI1 N-terminal" evidence="6">
    <location>
        <begin position="141"/>
        <end position="188"/>
    </location>
</feature>
<dbReference type="PANTHER" id="PTHR14790:SF15">
    <property type="entry name" value="RECQ-MEDIATED GENOME INSTABILITY PROTEIN 1"/>
    <property type="match status" value="1"/>
</dbReference>
<accession>A0A9R0JG86</accession>
<dbReference type="GO" id="GO:0000712">
    <property type="term" value="P:resolution of meiotic recombination intermediates"/>
    <property type="evidence" value="ECO:0000318"/>
    <property type="project" value="GO_Central"/>
</dbReference>
<reference evidence="7" key="1">
    <citation type="journal article" date="2021" name="Nat. Commun.">
        <title>Genomic analyses provide insights into spinach domestication and the genetic basis of agronomic traits.</title>
        <authorList>
            <person name="Cai X."/>
            <person name="Sun X."/>
            <person name="Xu C."/>
            <person name="Sun H."/>
            <person name="Wang X."/>
            <person name="Ge C."/>
            <person name="Zhang Z."/>
            <person name="Wang Q."/>
            <person name="Fei Z."/>
            <person name="Jiao C."/>
            <person name="Wang Q."/>
        </authorList>
    </citation>
    <scope>NUCLEOTIDE SEQUENCE [LARGE SCALE GENOMIC DNA]</scope>
    <source>
        <strain evidence="7">cv. Varoflay</strain>
    </source>
</reference>
<protein>
    <recommendedName>
        <fullName evidence="2">RecQ-mediated genome instability protein 1</fullName>
    </recommendedName>
</protein>
<reference evidence="8" key="2">
    <citation type="submission" date="2025-08" db="UniProtKB">
        <authorList>
            <consortium name="RefSeq"/>
        </authorList>
    </citation>
    <scope>IDENTIFICATION</scope>
    <source>
        <tissue evidence="8">Leaf</tissue>
    </source>
</reference>
<dbReference type="GO" id="GO:0000166">
    <property type="term" value="F:nucleotide binding"/>
    <property type="evidence" value="ECO:0007669"/>
    <property type="project" value="InterPro"/>
</dbReference>
<dbReference type="SMART" id="SM01161">
    <property type="entry name" value="DUF1767"/>
    <property type="match status" value="1"/>
</dbReference>
<comment type="similarity">
    <text evidence="1">Belongs to the RMI1 family.</text>
</comment>
<organism evidence="7 8">
    <name type="scientific">Spinacia oleracea</name>
    <name type="common">Spinach</name>
    <dbReference type="NCBI Taxonomy" id="3562"/>
    <lineage>
        <taxon>Eukaryota</taxon>
        <taxon>Viridiplantae</taxon>
        <taxon>Streptophyta</taxon>
        <taxon>Embryophyta</taxon>
        <taxon>Tracheophyta</taxon>
        <taxon>Spermatophyta</taxon>
        <taxon>Magnoliopsida</taxon>
        <taxon>eudicotyledons</taxon>
        <taxon>Gunneridae</taxon>
        <taxon>Pentapetalae</taxon>
        <taxon>Caryophyllales</taxon>
        <taxon>Chenopodiaceae</taxon>
        <taxon>Chenopodioideae</taxon>
        <taxon>Anserineae</taxon>
        <taxon>Spinacia</taxon>
    </lineage>
</organism>
<evidence type="ECO:0000259" key="6">
    <source>
        <dbReference type="Pfam" id="PF21000"/>
    </source>
</evidence>
<dbReference type="Pfam" id="PF08585">
    <property type="entry name" value="RMI1_N_C"/>
    <property type="match status" value="1"/>
</dbReference>
<dbReference type="GeneID" id="110804633"/>
<dbReference type="KEGG" id="soe:110804633"/>
<dbReference type="InterPro" id="IPR013894">
    <property type="entry name" value="RMI1_OB"/>
</dbReference>
<name>A0A9R0JG86_SPIOL</name>
<feature type="domain" description="RecQ-mediated genome instability protein 1 C-terminal OB-fold" evidence="5">
    <location>
        <begin position="520"/>
        <end position="661"/>
    </location>
</feature>
<evidence type="ECO:0000313" key="8">
    <source>
        <dbReference type="RefSeq" id="XP_021865925.2"/>
    </source>
</evidence>
<dbReference type="InterPro" id="IPR032199">
    <property type="entry name" value="RMI1_C"/>
</dbReference>
<dbReference type="Proteomes" id="UP000813463">
    <property type="component" value="Chromosome 5"/>
</dbReference>
<dbReference type="AlphaFoldDB" id="A0A9R0JG86"/>